<sequence>MSREDQIVYLTENVRCLPDYLVDPGIDLLNRAGETELAISLAKDSGRVDRAVEIAVEEGDFLWAALISKKAGRKEDSERLLKEGLSYYVSNEMYGRAVSAAKALGLPEDQIERLFEAGVRHERRDMDLSRVQYALETVALSLESALIGRDDEMAEGLRDAMGEERSRALGRPSEVQKK</sequence>
<dbReference type="Proteomes" id="UP001220010">
    <property type="component" value="Unassembled WGS sequence"/>
</dbReference>
<keyword evidence="3" id="KW-1185">Reference proteome</keyword>
<feature type="compositionally biased region" description="Basic and acidic residues" evidence="1">
    <location>
        <begin position="157"/>
        <end position="167"/>
    </location>
</feature>
<feature type="region of interest" description="Disordered" evidence="1">
    <location>
        <begin position="157"/>
        <end position="178"/>
    </location>
</feature>
<proteinExistence type="predicted"/>
<evidence type="ECO:0000313" key="2">
    <source>
        <dbReference type="EMBL" id="MDF0590032.1"/>
    </source>
</evidence>
<dbReference type="RefSeq" id="WP_316965791.1">
    <property type="nucleotide sequence ID" value="NZ_JARFPK010000006.1"/>
</dbReference>
<gene>
    <name evidence="2" type="ORF">P0O15_02410</name>
</gene>
<evidence type="ECO:0000256" key="1">
    <source>
        <dbReference type="SAM" id="MobiDB-lite"/>
    </source>
</evidence>
<reference evidence="2 3" key="1">
    <citation type="submission" date="2023-03" db="EMBL/GenBank/DDBJ databases">
        <title>WGS of Methanotrichaceae archaeon Mx.</title>
        <authorList>
            <person name="Sorokin D.Y."/>
            <person name="Merkel A.Y."/>
        </authorList>
    </citation>
    <scope>NUCLEOTIDE SEQUENCE [LARGE SCALE GENOMIC DNA]</scope>
    <source>
        <strain evidence="2 3">Mx</strain>
    </source>
</reference>
<evidence type="ECO:0000313" key="3">
    <source>
        <dbReference type="Proteomes" id="UP001220010"/>
    </source>
</evidence>
<protein>
    <submittedName>
        <fullName evidence="2">Uncharacterized protein</fullName>
    </submittedName>
</protein>
<dbReference type="EMBL" id="JARFPK010000006">
    <property type="protein sequence ID" value="MDF0590032.1"/>
    <property type="molecule type" value="Genomic_DNA"/>
</dbReference>
<accession>A0ABT5X5Q8</accession>
<comment type="caution">
    <text evidence="2">The sequence shown here is derived from an EMBL/GenBank/DDBJ whole genome shotgun (WGS) entry which is preliminary data.</text>
</comment>
<name>A0ABT5X5Q8_9EURY</name>
<organism evidence="2 3">
    <name type="scientific">Candidatus Methanocrinis natronophilus</name>
    <dbReference type="NCBI Taxonomy" id="3033396"/>
    <lineage>
        <taxon>Archaea</taxon>
        <taxon>Methanobacteriati</taxon>
        <taxon>Methanobacteriota</taxon>
        <taxon>Stenosarchaea group</taxon>
        <taxon>Methanomicrobia</taxon>
        <taxon>Methanotrichales</taxon>
        <taxon>Methanotrichaceae</taxon>
        <taxon>Methanocrinis</taxon>
    </lineage>
</organism>